<keyword evidence="1" id="KW-0460">Magnesium</keyword>
<evidence type="ECO:0000256" key="1">
    <source>
        <dbReference type="ARBA" id="ARBA00022842"/>
    </source>
</evidence>
<accession>A0A0G0ZGB6</accession>
<dbReference type="PANTHER" id="PTHR35901">
    <property type="entry name" value="RIBONUCLEASE VAPC3"/>
    <property type="match status" value="1"/>
</dbReference>
<dbReference type="CDD" id="cd09873">
    <property type="entry name" value="PIN_Pae0151-like"/>
    <property type="match status" value="1"/>
</dbReference>
<evidence type="ECO:0000313" key="4">
    <source>
        <dbReference type="Proteomes" id="UP000034753"/>
    </source>
</evidence>
<name>A0A0G0ZGB6_9BACT</name>
<dbReference type="InterPro" id="IPR051619">
    <property type="entry name" value="TypeII_TA_RNase_PINc/VapC"/>
</dbReference>
<dbReference type="PATRIC" id="fig|1618429.3.peg.1003"/>
<dbReference type="SUPFAM" id="SSF88723">
    <property type="entry name" value="PIN domain-like"/>
    <property type="match status" value="1"/>
</dbReference>
<dbReference type="AlphaFoldDB" id="A0A0G0ZGB6"/>
<dbReference type="PANTHER" id="PTHR35901:SF1">
    <property type="entry name" value="EXONUCLEASE VAPC9"/>
    <property type="match status" value="1"/>
</dbReference>
<comment type="caution">
    <text evidence="3">The sequence shown here is derived from an EMBL/GenBank/DDBJ whole genome shotgun (WGS) entry which is preliminary data.</text>
</comment>
<dbReference type="InterPro" id="IPR044153">
    <property type="entry name" value="PIN_Pae0151-like"/>
</dbReference>
<dbReference type="Proteomes" id="UP000034753">
    <property type="component" value="Unassembled WGS sequence"/>
</dbReference>
<evidence type="ECO:0000313" key="3">
    <source>
        <dbReference type="EMBL" id="KKS12063.1"/>
    </source>
</evidence>
<feature type="domain" description="PIN" evidence="2">
    <location>
        <begin position="5"/>
        <end position="129"/>
    </location>
</feature>
<dbReference type="InterPro" id="IPR029060">
    <property type="entry name" value="PIN-like_dom_sf"/>
</dbReference>
<reference evidence="3 4" key="1">
    <citation type="journal article" date="2015" name="Nature">
        <title>rRNA introns, odd ribosomes, and small enigmatic genomes across a large radiation of phyla.</title>
        <authorList>
            <person name="Brown C.T."/>
            <person name="Hug L.A."/>
            <person name="Thomas B.C."/>
            <person name="Sharon I."/>
            <person name="Castelle C.J."/>
            <person name="Singh A."/>
            <person name="Wilkins M.J."/>
            <person name="Williams K.H."/>
            <person name="Banfield J.F."/>
        </authorList>
    </citation>
    <scope>NUCLEOTIDE SEQUENCE [LARGE SCALE GENOMIC DNA]</scope>
</reference>
<protein>
    <recommendedName>
        <fullName evidence="2">PIN domain-containing protein</fullName>
    </recommendedName>
</protein>
<organism evidence="3 4">
    <name type="scientific">Candidatus Daviesbacteria bacterium GW2011_GWB1_41_5</name>
    <dbReference type="NCBI Taxonomy" id="1618429"/>
    <lineage>
        <taxon>Bacteria</taxon>
        <taxon>Candidatus Daviesiibacteriota</taxon>
    </lineage>
</organism>
<dbReference type="InterPro" id="IPR002716">
    <property type="entry name" value="PIN_dom"/>
</dbReference>
<dbReference type="EMBL" id="LCBN01000058">
    <property type="protein sequence ID" value="KKS12063.1"/>
    <property type="molecule type" value="Genomic_DNA"/>
</dbReference>
<gene>
    <name evidence="3" type="ORF">UU67_C0058G0005</name>
</gene>
<dbReference type="Pfam" id="PF01850">
    <property type="entry name" value="PIN"/>
    <property type="match status" value="1"/>
</dbReference>
<sequence length="140" mass="15887">MNKSIIIDASVVAKWLLPDEENLTANIIKKEFAKRDISISVPIFIFYEVNNLLKSAILSGRLDVKEAINLYEAFLDIDFIVYFSKQLLKSTLKEAVDLNISSYDASYIALAECLQIPFFTADEKLVKKAANKLVRSVEDY</sequence>
<dbReference type="Gene3D" id="3.40.50.1010">
    <property type="entry name" value="5'-nuclease"/>
    <property type="match status" value="1"/>
</dbReference>
<proteinExistence type="predicted"/>
<evidence type="ECO:0000259" key="2">
    <source>
        <dbReference type="Pfam" id="PF01850"/>
    </source>
</evidence>